<feature type="transmembrane region" description="Helical" evidence="6">
    <location>
        <begin position="293"/>
        <end position="314"/>
    </location>
</feature>
<dbReference type="InterPro" id="IPR011701">
    <property type="entry name" value="MFS"/>
</dbReference>
<feature type="compositionally biased region" description="Polar residues" evidence="5">
    <location>
        <begin position="11"/>
        <end position="23"/>
    </location>
</feature>
<feature type="transmembrane region" description="Helical" evidence="6">
    <location>
        <begin position="62"/>
        <end position="82"/>
    </location>
</feature>
<organism evidence="8 9">
    <name type="scientific">Dendryphion nanum</name>
    <dbReference type="NCBI Taxonomy" id="256645"/>
    <lineage>
        <taxon>Eukaryota</taxon>
        <taxon>Fungi</taxon>
        <taxon>Dikarya</taxon>
        <taxon>Ascomycota</taxon>
        <taxon>Pezizomycotina</taxon>
        <taxon>Dothideomycetes</taxon>
        <taxon>Pleosporomycetidae</taxon>
        <taxon>Pleosporales</taxon>
        <taxon>Torulaceae</taxon>
        <taxon>Dendryphion</taxon>
    </lineage>
</organism>
<dbReference type="OrthoDB" id="3936150at2759"/>
<accession>A0A9P9D9T6</accession>
<evidence type="ECO:0000259" key="7">
    <source>
        <dbReference type="PROSITE" id="PS50850"/>
    </source>
</evidence>
<feature type="transmembrane region" description="Helical" evidence="6">
    <location>
        <begin position="128"/>
        <end position="149"/>
    </location>
</feature>
<name>A0A9P9D9T6_9PLEO</name>
<dbReference type="PANTHER" id="PTHR23502:SF21">
    <property type="entry name" value="DITYROSINE TRANSPORTER 1"/>
    <property type="match status" value="1"/>
</dbReference>
<sequence length="505" mass="54444">MGIHLVEDPSSHLSPILESNTTSEEYKAQAPATFEDIIENIENEALTKGPPYSAYTPARRRLILGIVTVAGFFGPLCGAVYLPSLVLFQDIFNTSATVINATVSVYMAVFAVAPMFGAVASDFGGRKTVYIVGLGSFLVANILLATLPANIALLFILRVFQAFGSCIVFSVGAGTVADITEPKGRASALAWFLLGPQLGPILGPLIGGQFASITRWRWAFGFLAIACAPLYFLILFCFPETLRSLVGNGEGLTKLPWFFMPTFRQKPINDVDGKKITKAPRPSFRKFLQLLRYPPHLIVSVNGALQFAGLYAIYITFPNVWHDEYKFSSQEVGYAFLVPGISLLIASIFVGKLSDKLRAKAIKNSPDGKVSPERRIPIQIVGFIVAAIGKVMYGWFTKYHMNMAGGLIGSALAAVGTAIIFVTSTSFQTECDPSQTASLVALGGLLRNIAAAIGAVIMDSLVKKMGYGWCFTGLAALDLLCIPGIVLIMIKGAKFREQLNAKLKG</sequence>
<feature type="domain" description="Major facilitator superfamily (MFS) profile" evidence="7">
    <location>
        <begin position="63"/>
        <end position="496"/>
    </location>
</feature>
<evidence type="ECO:0000256" key="3">
    <source>
        <dbReference type="ARBA" id="ARBA00022989"/>
    </source>
</evidence>
<comment type="caution">
    <text evidence="8">The sequence shown here is derived from an EMBL/GenBank/DDBJ whole genome shotgun (WGS) entry which is preliminary data.</text>
</comment>
<evidence type="ECO:0000313" key="9">
    <source>
        <dbReference type="Proteomes" id="UP000700596"/>
    </source>
</evidence>
<dbReference type="Gene3D" id="1.20.1250.20">
    <property type="entry name" value="MFS general substrate transporter like domains"/>
    <property type="match status" value="1"/>
</dbReference>
<feature type="transmembrane region" description="Helical" evidence="6">
    <location>
        <begin position="408"/>
        <end position="427"/>
    </location>
</feature>
<evidence type="ECO:0000256" key="4">
    <source>
        <dbReference type="ARBA" id="ARBA00023136"/>
    </source>
</evidence>
<dbReference type="GO" id="GO:0005886">
    <property type="term" value="C:plasma membrane"/>
    <property type="evidence" value="ECO:0007669"/>
    <property type="project" value="TreeGrafter"/>
</dbReference>
<evidence type="ECO:0000313" key="8">
    <source>
        <dbReference type="EMBL" id="KAH7115224.1"/>
    </source>
</evidence>
<protein>
    <submittedName>
        <fullName evidence="8">Major facilitator superfamily domain-containing protein</fullName>
    </submittedName>
</protein>
<feature type="compositionally biased region" description="Basic and acidic residues" evidence="5">
    <location>
        <begin position="1"/>
        <end position="10"/>
    </location>
</feature>
<feature type="transmembrane region" description="Helical" evidence="6">
    <location>
        <begin position="466"/>
        <end position="490"/>
    </location>
</feature>
<feature type="transmembrane region" description="Helical" evidence="6">
    <location>
        <begin position="334"/>
        <end position="355"/>
    </location>
</feature>
<dbReference type="InterPro" id="IPR036259">
    <property type="entry name" value="MFS_trans_sf"/>
</dbReference>
<dbReference type="InterPro" id="IPR020846">
    <property type="entry name" value="MFS_dom"/>
</dbReference>
<proteinExistence type="predicted"/>
<feature type="transmembrane region" description="Helical" evidence="6">
    <location>
        <begin position="188"/>
        <end position="206"/>
    </location>
</feature>
<feature type="region of interest" description="Disordered" evidence="5">
    <location>
        <begin position="1"/>
        <end position="23"/>
    </location>
</feature>
<feature type="transmembrane region" description="Helical" evidence="6">
    <location>
        <begin position="94"/>
        <end position="116"/>
    </location>
</feature>
<dbReference type="Proteomes" id="UP000700596">
    <property type="component" value="Unassembled WGS sequence"/>
</dbReference>
<keyword evidence="4 6" id="KW-0472">Membrane</keyword>
<dbReference type="GO" id="GO:0005275">
    <property type="term" value="F:amine transmembrane transporter activity"/>
    <property type="evidence" value="ECO:0007669"/>
    <property type="project" value="TreeGrafter"/>
</dbReference>
<evidence type="ECO:0000256" key="1">
    <source>
        <dbReference type="ARBA" id="ARBA00004141"/>
    </source>
</evidence>
<gene>
    <name evidence="8" type="ORF">B0J11DRAFT_127757</name>
</gene>
<dbReference type="AlphaFoldDB" id="A0A9P9D9T6"/>
<evidence type="ECO:0000256" key="6">
    <source>
        <dbReference type="SAM" id="Phobius"/>
    </source>
</evidence>
<dbReference type="PANTHER" id="PTHR23502">
    <property type="entry name" value="MAJOR FACILITATOR SUPERFAMILY"/>
    <property type="match status" value="1"/>
</dbReference>
<comment type="subcellular location">
    <subcellularLocation>
        <location evidence="1">Membrane</location>
        <topology evidence="1">Multi-pass membrane protein</topology>
    </subcellularLocation>
</comment>
<keyword evidence="2 6" id="KW-0812">Transmembrane</keyword>
<dbReference type="PROSITE" id="PS50850">
    <property type="entry name" value="MFS"/>
    <property type="match status" value="1"/>
</dbReference>
<dbReference type="SUPFAM" id="SSF103473">
    <property type="entry name" value="MFS general substrate transporter"/>
    <property type="match status" value="1"/>
</dbReference>
<dbReference type="Pfam" id="PF07690">
    <property type="entry name" value="MFS_1"/>
    <property type="match status" value="1"/>
</dbReference>
<keyword evidence="9" id="KW-1185">Reference proteome</keyword>
<evidence type="ECO:0000256" key="5">
    <source>
        <dbReference type="SAM" id="MobiDB-lite"/>
    </source>
</evidence>
<feature type="transmembrane region" description="Helical" evidence="6">
    <location>
        <begin position="439"/>
        <end position="460"/>
    </location>
</feature>
<evidence type="ECO:0000256" key="2">
    <source>
        <dbReference type="ARBA" id="ARBA00022692"/>
    </source>
</evidence>
<feature type="transmembrane region" description="Helical" evidence="6">
    <location>
        <begin position="376"/>
        <end position="396"/>
    </location>
</feature>
<feature type="transmembrane region" description="Helical" evidence="6">
    <location>
        <begin position="218"/>
        <end position="238"/>
    </location>
</feature>
<feature type="transmembrane region" description="Helical" evidence="6">
    <location>
        <begin position="155"/>
        <end position="176"/>
    </location>
</feature>
<reference evidence="8" key="1">
    <citation type="journal article" date="2021" name="Nat. Commun.">
        <title>Genetic determinants of endophytism in the Arabidopsis root mycobiome.</title>
        <authorList>
            <person name="Mesny F."/>
            <person name="Miyauchi S."/>
            <person name="Thiergart T."/>
            <person name="Pickel B."/>
            <person name="Atanasova L."/>
            <person name="Karlsson M."/>
            <person name="Huettel B."/>
            <person name="Barry K.W."/>
            <person name="Haridas S."/>
            <person name="Chen C."/>
            <person name="Bauer D."/>
            <person name="Andreopoulos W."/>
            <person name="Pangilinan J."/>
            <person name="LaButti K."/>
            <person name="Riley R."/>
            <person name="Lipzen A."/>
            <person name="Clum A."/>
            <person name="Drula E."/>
            <person name="Henrissat B."/>
            <person name="Kohler A."/>
            <person name="Grigoriev I.V."/>
            <person name="Martin F.M."/>
            <person name="Hacquard S."/>
        </authorList>
    </citation>
    <scope>NUCLEOTIDE SEQUENCE</scope>
    <source>
        <strain evidence="8">MPI-CAGE-CH-0243</strain>
    </source>
</reference>
<keyword evidence="3 6" id="KW-1133">Transmembrane helix</keyword>
<dbReference type="EMBL" id="JAGMWT010000016">
    <property type="protein sequence ID" value="KAH7115224.1"/>
    <property type="molecule type" value="Genomic_DNA"/>
</dbReference>